<dbReference type="InterPro" id="IPR028998">
    <property type="entry name" value="RimP_C"/>
</dbReference>
<dbReference type="PANTHER" id="PTHR33867">
    <property type="entry name" value="RIBOSOME MATURATION FACTOR RIMP"/>
    <property type="match status" value="1"/>
</dbReference>
<dbReference type="InterPro" id="IPR003728">
    <property type="entry name" value="Ribosome_maturation_RimP"/>
</dbReference>
<dbReference type="PANTHER" id="PTHR33867:SF1">
    <property type="entry name" value="RIBOSOME MATURATION FACTOR RIMP"/>
    <property type="match status" value="1"/>
</dbReference>
<dbReference type="InterPro" id="IPR035956">
    <property type="entry name" value="RimP_N_sf"/>
</dbReference>
<dbReference type="Pfam" id="PF17384">
    <property type="entry name" value="DUF150_C"/>
    <property type="match status" value="1"/>
</dbReference>
<comment type="subcellular location">
    <subcellularLocation>
        <location evidence="3">Cytoplasm</location>
    </subcellularLocation>
</comment>
<gene>
    <name evidence="3 6" type="primary">rimP</name>
    <name evidence="6" type="ORF">Q8A70_12695</name>
</gene>
<dbReference type="Proteomes" id="UP001230156">
    <property type="component" value="Unassembled WGS sequence"/>
</dbReference>
<comment type="similarity">
    <text evidence="3">Belongs to the RimP family.</text>
</comment>
<organism evidence="6 7">
    <name type="scientific">Dongia sedimenti</name>
    <dbReference type="NCBI Taxonomy" id="3064282"/>
    <lineage>
        <taxon>Bacteria</taxon>
        <taxon>Pseudomonadati</taxon>
        <taxon>Pseudomonadota</taxon>
        <taxon>Alphaproteobacteria</taxon>
        <taxon>Rhodospirillales</taxon>
        <taxon>Dongiaceae</taxon>
        <taxon>Dongia</taxon>
    </lineage>
</organism>
<proteinExistence type="inferred from homology"/>
<feature type="domain" description="Ribosome maturation factor RimP C-terminal" evidence="5">
    <location>
        <begin position="89"/>
        <end position="153"/>
    </location>
</feature>
<evidence type="ECO:0000259" key="5">
    <source>
        <dbReference type="Pfam" id="PF17384"/>
    </source>
</evidence>
<evidence type="ECO:0000256" key="1">
    <source>
        <dbReference type="ARBA" id="ARBA00022490"/>
    </source>
</evidence>
<comment type="caution">
    <text evidence="6">The sequence shown here is derived from an EMBL/GenBank/DDBJ whole genome shotgun (WGS) entry which is preliminary data.</text>
</comment>
<dbReference type="Pfam" id="PF02576">
    <property type="entry name" value="RimP_N"/>
    <property type="match status" value="1"/>
</dbReference>
<dbReference type="CDD" id="cd01734">
    <property type="entry name" value="YlxS_C"/>
    <property type="match status" value="1"/>
</dbReference>
<dbReference type="EMBL" id="JAUYVI010000004">
    <property type="protein sequence ID" value="MDQ7248535.1"/>
    <property type="molecule type" value="Genomic_DNA"/>
</dbReference>
<dbReference type="SUPFAM" id="SSF74942">
    <property type="entry name" value="YhbC-like, C-terminal domain"/>
    <property type="match status" value="1"/>
</dbReference>
<dbReference type="NCBIfam" id="NF000932">
    <property type="entry name" value="PRK00092.2-5"/>
    <property type="match status" value="1"/>
</dbReference>
<evidence type="ECO:0000256" key="2">
    <source>
        <dbReference type="ARBA" id="ARBA00022517"/>
    </source>
</evidence>
<name>A0ABU0YMZ8_9PROT</name>
<dbReference type="SUPFAM" id="SSF75420">
    <property type="entry name" value="YhbC-like, N-terminal domain"/>
    <property type="match status" value="1"/>
</dbReference>
<sequence length="169" mass="18616">MGSMALSQVIERIITPTVEGMGYEVVRLTVSGGHRKTLQVMAERKDGINMSLDDCTHLSRAISAVMDVEDPIEGAYSLEVSSPGIDRPLTRPKDYQRFAGFEAKLETRAPIDGRKRFKGRLRGLEAETVKIEVEGAELALPLEEIEKAKLVLTDDLIAAHQAADEQQPN</sequence>
<dbReference type="HAMAP" id="MF_01077">
    <property type="entry name" value="RimP"/>
    <property type="match status" value="1"/>
</dbReference>
<feature type="domain" description="Ribosome maturation factor RimP N-terminal" evidence="4">
    <location>
        <begin position="13"/>
        <end position="86"/>
    </location>
</feature>
<dbReference type="InterPro" id="IPR028989">
    <property type="entry name" value="RimP_N"/>
</dbReference>
<dbReference type="InterPro" id="IPR036847">
    <property type="entry name" value="RimP_C_sf"/>
</dbReference>
<reference evidence="7" key="1">
    <citation type="submission" date="2023-08" db="EMBL/GenBank/DDBJ databases">
        <title>Rhodospirillaceae gen. nov., a novel taxon isolated from the Yangtze River Yuezi River estuary sludge.</title>
        <authorList>
            <person name="Ruan L."/>
        </authorList>
    </citation>
    <scope>NUCLEOTIDE SEQUENCE [LARGE SCALE GENOMIC DNA]</scope>
    <source>
        <strain evidence="7">R-7</strain>
    </source>
</reference>
<dbReference type="Gene3D" id="2.30.30.180">
    <property type="entry name" value="Ribosome maturation factor RimP, C-terminal domain"/>
    <property type="match status" value="1"/>
</dbReference>
<keyword evidence="2 3" id="KW-0690">Ribosome biogenesis</keyword>
<dbReference type="Gene3D" id="3.30.300.70">
    <property type="entry name" value="RimP-like superfamily, N-terminal"/>
    <property type="match status" value="1"/>
</dbReference>
<accession>A0ABU0YMZ8</accession>
<keyword evidence="1 3" id="KW-0963">Cytoplasm</keyword>
<evidence type="ECO:0000256" key="3">
    <source>
        <dbReference type="HAMAP-Rule" id="MF_01077"/>
    </source>
</evidence>
<comment type="function">
    <text evidence="3">Required for maturation of 30S ribosomal subunits.</text>
</comment>
<evidence type="ECO:0000259" key="4">
    <source>
        <dbReference type="Pfam" id="PF02576"/>
    </source>
</evidence>
<evidence type="ECO:0000313" key="7">
    <source>
        <dbReference type="Proteomes" id="UP001230156"/>
    </source>
</evidence>
<keyword evidence="7" id="KW-1185">Reference proteome</keyword>
<protein>
    <recommendedName>
        <fullName evidence="3">Ribosome maturation factor RimP</fullName>
    </recommendedName>
</protein>
<evidence type="ECO:0000313" key="6">
    <source>
        <dbReference type="EMBL" id="MDQ7248535.1"/>
    </source>
</evidence>